<evidence type="ECO:0000313" key="13">
    <source>
        <dbReference type="EnsemblMetazoa" id="CLYHEMP008326.1"/>
    </source>
</evidence>
<evidence type="ECO:0000256" key="7">
    <source>
        <dbReference type="ARBA" id="ARBA00022989"/>
    </source>
</evidence>
<organism evidence="13 14">
    <name type="scientific">Clytia hemisphaerica</name>
    <dbReference type="NCBI Taxonomy" id="252671"/>
    <lineage>
        <taxon>Eukaryota</taxon>
        <taxon>Metazoa</taxon>
        <taxon>Cnidaria</taxon>
        <taxon>Hydrozoa</taxon>
        <taxon>Hydroidolina</taxon>
        <taxon>Leptothecata</taxon>
        <taxon>Obeliida</taxon>
        <taxon>Clytiidae</taxon>
        <taxon>Clytia</taxon>
    </lineage>
</organism>
<comment type="function">
    <text evidence="12">Membrane-anchoring subunit of succinate dehydrogenase (SDH) that is involved in complex II of the mitochondrial electron transport chain and is responsible for transferring electrons from succinate to ubiquinone (coenzyme Q).</text>
</comment>
<dbReference type="GeneID" id="136799286"/>
<dbReference type="GO" id="GO:0020037">
    <property type="term" value="F:heme binding"/>
    <property type="evidence" value="ECO:0007669"/>
    <property type="project" value="TreeGrafter"/>
</dbReference>
<keyword evidence="7 12" id="KW-1133">Transmembrane helix</keyword>
<keyword evidence="8 12" id="KW-0496">Mitochondrion</keyword>
<sequence>MATRSLFRLTCHGSNKYLIIRALNTTPRTLSREILPTITARKSITSKNEKAFHTTALTSQATTKELFELPKNKKEGASHWMTERVVAVALLGAIPAAVFYPTPLVDHCLSVLLPLHAYWGVNAIIGDYLYRPLVPVTKLGWAVTCVLTGAGLIYLNIYDVGIVKFCQMVLNL</sequence>
<keyword evidence="5 12" id="KW-0999">Mitochondrion inner membrane</keyword>
<keyword evidence="3 12" id="KW-0813">Transport</keyword>
<keyword evidence="12" id="KW-0816">Tricarboxylic acid cycle</keyword>
<dbReference type="SUPFAM" id="SSF81343">
    <property type="entry name" value="Fumarate reductase respiratory complex transmembrane subunits"/>
    <property type="match status" value="1"/>
</dbReference>
<keyword evidence="6 12" id="KW-0809">Transit peptide</keyword>
<evidence type="ECO:0000256" key="5">
    <source>
        <dbReference type="ARBA" id="ARBA00022792"/>
    </source>
</evidence>
<dbReference type="PANTHER" id="PTHR13337:SF2">
    <property type="entry name" value="SUCCINATE DEHYDROGENASE [UBIQUINONE] CYTOCHROME B SMALL SUBUNIT, MITOCHONDRIAL"/>
    <property type="match status" value="1"/>
</dbReference>
<evidence type="ECO:0000256" key="4">
    <source>
        <dbReference type="ARBA" id="ARBA00022692"/>
    </source>
</evidence>
<dbReference type="OrthoDB" id="18577at2759"/>
<dbReference type="AlphaFoldDB" id="A0A7M5VD08"/>
<evidence type="ECO:0000256" key="3">
    <source>
        <dbReference type="ARBA" id="ARBA00022448"/>
    </source>
</evidence>
<comment type="caution">
    <text evidence="12">Lacks conserved residue(s) required for the propagation of feature annotation.</text>
</comment>
<evidence type="ECO:0000256" key="9">
    <source>
        <dbReference type="ARBA" id="ARBA00023136"/>
    </source>
</evidence>
<evidence type="ECO:0000256" key="6">
    <source>
        <dbReference type="ARBA" id="ARBA00022946"/>
    </source>
</evidence>
<dbReference type="GO" id="GO:0006099">
    <property type="term" value="P:tricarboxylic acid cycle"/>
    <property type="evidence" value="ECO:0007669"/>
    <property type="project" value="UniProtKB-KW"/>
</dbReference>
<keyword evidence="12" id="KW-0349">Heme</keyword>
<feature type="binding site" evidence="10">
    <location>
        <position position="128"/>
    </location>
    <ligand>
        <name>a ubiquinone</name>
        <dbReference type="ChEBI" id="CHEBI:16389"/>
        <note>ligand shared with IP/SDHB</note>
    </ligand>
</feature>
<keyword evidence="11" id="KW-0408">Iron</keyword>
<evidence type="ECO:0000256" key="12">
    <source>
        <dbReference type="RuleBase" id="RU364031"/>
    </source>
</evidence>
<dbReference type="GO" id="GO:0046872">
    <property type="term" value="F:metal ion binding"/>
    <property type="evidence" value="ECO:0007669"/>
    <property type="project" value="UniProtKB-KW"/>
</dbReference>
<keyword evidence="9 12" id="KW-0472">Membrane</keyword>
<evidence type="ECO:0000256" key="10">
    <source>
        <dbReference type="PIRSR" id="PIRSR607992-1"/>
    </source>
</evidence>
<feature type="transmembrane region" description="Helical" evidence="12">
    <location>
        <begin position="139"/>
        <end position="158"/>
    </location>
</feature>
<dbReference type="EnsemblMetazoa" id="CLYHEMT008326.1">
    <property type="protein sequence ID" value="CLYHEMP008326.1"/>
    <property type="gene ID" value="CLYHEMG008326"/>
</dbReference>
<dbReference type="InterPro" id="IPR034804">
    <property type="entry name" value="SQR/QFR_C/D"/>
</dbReference>
<dbReference type="PANTHER" id="PTHR13337">
    <property type="entry name" value="SUCCINATE DEHYDROGENASE"/>
    <property type="match status" value="1"/>
</dbReference>
<keyword evidence="11 12" id="KW-0479">Metal-binding</keyword>
<dbReference type="GO" id="GO:0048039">
    <property type="term" value="F:ubiquinone binding"/>
    <property type="evidence" value="ECO:0007669"/>
    <property type="project" value="TreeGrafter"/>
</dbReference>
<accession>A0A7M5VD08</accession>
<reference evidence="13" key="1">
    <citation type="submission" date="2021-01" db="UniProtKB">
        <authorList>
            <consortium name="EnsemblMetazoa"/>
        </authorList>
    </citation>
    <scope>IDENTIFICATION</scope>
</reference>
<keyword evidence="14" id="KW-1185">Reference proteome</keyword>
<evidence type="ECO:0000256" key="8">
    <source>
        <dbReference type="ARBA" id="ARBA00023128"/>
    </source>
</evidence>
<evidence type="ECO:0000256" key="2">
    <source>
        <dbReference type="ARBA" id="ARBA00007294"/>
    </source>
</evidence>
<keyword evidence="4 12" id="KW-0812">Transmembrane</keyword>
<keyword evidence="12" id="KW-0249">Electron transport</keyword>
<dbReference type="Proteomes" id="UP000594262">
    <property type="component" value="Unplaced"/>
</dbReference>
<proteinExistence type="inferred from homology"/>
<dbReference type="Pfam" id="PF05328">
    <property type="entry name" value="CybS"/>
    <property type="match status" value="1"/>
</dbReference>
<evidence type="ECO:0000313" key="14">
    <source>
        <dbReference type="Proteomes" id="UP000594262"/>
    </source>
</evidence>
<evidence type="ECO:0000256" key="11">
    <source>
        <dbReference type="PIRSR" id="PIRSR607992-2"/>
    </source>
</evidence>
<name>A0A7M5VD08_9CNID</name>
<evidence type="ECO:0000256" key="1">
    <source>
        <dbReference type="ARBA" id="ARBA00004448"/>
    </source>
</evidence>
<comment type="subcellular location">
    <subcellularLocation>
        <location evidence="1 12">Mitochondrion inner membrane</location>
        <topology evidence="1 12">Multi-pass membrane protein</topology>
    </subcellularLocation>
</comment>
<protein>
    <recommendedName>
        <fullName evidence="12">Succinate dehydrogenase [ubiquinone] cytochrome b small subunit</fullName>
    </recommendedName>
</protein>
<feature type="binding site" description="axial binding residue" evidence="11">
    <location>
        <position position="116"/>
    </location>
    <ligand>
        <name>heme b</name>
        <dbReference type="ChEBI" id="CHEBI:60344"/>
        <note>ligand shared with SDHC</note>
    </ligand>
    <ligandPart>
        <name>Fe</name>
        <dbReference type="ChEBI" id="CHEBI:18248"/>
    </ligandPart>
</feature>
<dbReference type="InterPro" id="IPR007992">
    <property type="entry name" value="CybS"/>
</dbReference>
<dbReference type="RefSeq" id="XP_066912089.1">
    <property type="nucleotide sequence ID" value="XM_067055988.1"/>
</dbReference>
<feature type="transmembrane region" description="Helical" evidence="12">
    <location>
        <begin position="81"/>
        <end position="100"/>
    </location>
</feature>
<dbReference type="GO" id="GO:0006121">
    <property type="term" value="P:mitochondrial electron transport, succinate to ubiquinone"/>
    <property type="evidence" value="ECO:0007669"/>
    <property type="project" value="TreeGrafter"/>
</dbReference>
<comment type="similarity">
    <text evidence="2 12">Belongs to the CybS family.</text>
</comment>
<dbReference type="Gene3D" id="1.20.1300.10">
    <property type="entry name" value="Fumarate reductase/succinate dehydrogenase, transmembrane subunit"/>
    <property type="match status" value="1"/>
</dbReference>
<dbReference type="GO" id="GO:0005743">
    <property type="term" value="C:mitochondrial inner membrane"/>
    <property type="evidence" value="ECO:0007669"/>
    <property type="project" value="UniProtKB-SubCell"/>
</dbReference>